<evidence type="ECO:0000313" key="1">
    <source>
        <dbReference type="EMBL" id="DAD48352.1"/>
    </source>
</evidence>
<organism evidence="1 2">
    <name type="scientific">Nelumbo nucifera</name>
    <name type="common">Sacred lotus</name>
    <dbReference type="NCBI Taxonomy" id="4432"/>
    <lineage>
        <taxon>Eukaryota</taxon>
        <taxon>Viridiplantae</taxon>
        <taxon>Streptophyta</taxon>
        <taxon>Embryophyta</taxon>
        <taxon>Tracheophyta</taxon>
        <taxon>Spermatophyta</taxon>
        <taxon>Magnoliopsida</taxon>
        <taxon>Proteales</taxon>
        <taxon>Nelumbonaceae</taxon>
        <taxon>Nelumbo</taxon>
    </lineage>
</organism>
<reference evidence="1 2" key="1">
    <citation type="journal article" date="2020" name="Mol. Biol. Evol.">
        <title>Distinct Expression and Methylation Patterns for Genes with Different Fates following a Single Whole-Genome Duplication in Flowering Plants.</title>
        <authorList>
            <person name="Shi T."/>
            <person name="Rahmani R.S."/>
            <person name="Gugger P.F."/>
            <person name="Wang M."/>
            <person name="Li H."/>
            <person name="Zhang Y."/>
            <person name="Li Z."/>
            <person name="Wang Q."/>
            <person name="Van de Peer Y."/>
            <person name="Marchal K."/>
            <person name="Chen J."/>
        </authorList>
    </citation>
    <scope>NUCLEOTIDE SEQUENCE [LARGE SCALE GENOMIC DNA]</scope>
    <source>
        <tissue evidence="1">Leaf</tissue>
    </source>
</reference>
<accession>A0A822ZSX6</accession>
<dbReference type="GO" id="GO:0016480">
    <property type="term" value="P:negative regulation of transcription by RNA polymerase III"/>
    <property type="evidence" value="ECO:0007669"/>
    <property type="project" value="InterPro"/>
</dbReference>
<dbReference type="Pfam" id="PF09174">
    <property type="entry name" value="Maf1"/>
    <property type="match status" value="1"/>
</dbReference>
<comment type="caution">
    <text evidence="1">The sequence shown here is derived from an EMBL/GenBank/DDBJ whole genome shotgun (WGS) entry which is preliminary data.</text>
</comment>
<keyword evidence="2" id="KW-1185">Reference proteome</keyword>
<dbReference type="Proteomes" id="UP000607653">
    <property type="component" value="Unassembled WGS sequence"/>
</dbReference>
<dbReference type="AlphaFoldDB" id="A0A822ZSX6"/>
<proteinExistence type="predicted"/>
<name>A0A822ZSX6_NELNU</name>
<evidence type="ECO:0000313" key="2">
    <source>
        <dbReference type="Proteomes" id="UP000607653"/>
    </source>
</evidence>
<dbReference type="InterPro" id="IPR038564">
    <property type="entry name" value="Maf1_sf"/>
</dbReference>
<dbReference type="EMBL" id="DUZY01000008">
    <property type="protein sequence ID" value="DAD48352.1"/>
    <property type="molecule type" value="Genomic_DNA"/>
</dbReference>
<evidence type="ECO:0008006" key="3">
    <source>
        <dbReference type="Google" id="ProtNLM"/>
    </source>
</evidence>
<sequence length="156" mass="17744">MKFLEYALLDSINDFLSHINLGECTIKGKLEAYSCKQIGVDRKLSLSLEHEILDYLGKSSDSDSPSSAEFLSSRSSRKTLVYLILTLSHMYPDYDFRYLCFQWYKVHFITIWRRIMGNATVSLLGGMATRYFLLSPVLEVLSNGLTDGLNNCCSKS</sequence>
<gene>
    <name evidence="1" type="ORF">HUJ06_018288</name>
</gene>
<dbReference type="InterPro" id="IPR015257">
    <property type="entry name" value="Maf1"/>
</dbReference>
<dbReference type="PANTHER" id="PTHR22504:SF0">
    <property type="entry name" value="REPRESSOR OF RNA POLYMERASE III TRANSCRIPTION MAF1 HOMOLOG"/>
    <property type="match status" value="1"/>
</dbReference>
<dbReference type="PANTHER" id="PTHR22504">
    <property type="entry name" value="REPRESSOR OF RNA POLYMERASE III TRANSCRIPTION MAF1"/>
    <property type="match status" value="1"/>
</dbReference>
<protein>
    <recommendedName>
        <fullName evidence="3">Repressor of RNA polymerase III transcription maf1</fullName>
    </recommendedName>
</protein>
<dbReference type="Gene3D" id="3.40.1000.50">
    <property type="entry name" value="Repressor of RNA polymerase III transcription Maf1"/>
    <property type="match status" value="1"/>
</dbReference>